<evidence type="ECO:0000259" key="5">
    <source>
        <dbReference type="PROSITE" id="PS50102"/>
    </source>
</evidence>
<proteinExistence type="predicted"/>
<dbReference type="Gene3D" id="3.30.70.330">
    <property type="match status" value="4"/>
</dbReference>
<name>A0A8T2JEW5_9PIPI</name>
<accession>A0A8T2JEW5</accession>
<keyword evidence="7" id="KW-1185">Reference proteome</keyword>
<dbReference type="EMBL" id="JAACNH010000005">
    <property type="protein sequence ID" value="KAG8441830.1"/>
    <property type="molecule type" value="Genomic_DNA"/>
</dbReference>
<dbReference type="InterPro" id="IPR000504">
    <property type="entry name" value="RRM_dom"/>
</dbReference>
<dbReference type="SMART" id="SM00360">
    <property type="entry name" value="RRM"/>
    <property type="match status" value="4"/>
</dbReference>
<feature type="domain" description="RRM" evidence="5">
    <location>
        <begin position="587"/>
        <end position="657"/>
    </location>
</feature>
<feature type="region of interest" description="Disordered" evidence="4">
    <location>
        <begin position="390"/>
        <end position="414"/>
    </location>
</feature>
<evidence type="ECO:0000256" key="4">
    <source>
        <dbReference type="SAM" id="MobiDB-lite"/>
    </source>
</evidence>
<dbReference type="AlphaFoldDB" id="A0A8T2JEW5"/>
<dbReference type="PROSITE" id="PS50102">
    <property type="entry name" value="RRM"/>
    <property type="match status" value="3"/>
</dbReference>
<comment type="caution">
    <text evidence="6">The sequence shown here is derived from an EMBL/GenBank/DDBJ whole genome shotgun (WGS) entry which is preliminary data.</text>
</comment>
<sequence length="657" mass="72998">MSLVIRLQGLPLEANSLDIRHFFQGLNIPKGHIYITGGMYGEAFISFATYMDASQALNFSGGLLKNSPVQLSFSSQSEMQRALEVIHGRLNASAGASNGIPSYKDAVYFKKPNTSYVYIHGMPLNATRSEIKTFFAGLDVVDVVFLKHSNGIRNGNAVVRFGSPEHVNEALKRQGQLMGYNHVSLKLSDETEWVKAGGTTPRKREHSPTIPFKDRKKIVPRARSPPRKLRRAHSPYVEHYLHLINLSHDLTKRDIKIFFGHYAMKDSQINFLYDSSGRRTREGFVLFTSTGQYDRARLMHKKYLLNRQVDVLPISENAMRDLIARTKKKPPKERSSRKDSPKRSSHERSFGKGKYIYLRNFPSNVSKLDIQNFFTGQITEEQRKTFGVDASVGPQESNIQEQVSSSEVKDPSEESVVDSLKLEDVVSVDDNGVVEKSGLQSTGLEVVCEKPAESSKQDNFTEEINSTKKENVEKSGLQSTVSDVVCEKLQPAKSSASLEFPITPKQDNCTKENNSTEMDSVVEKSALPSTGLEVVCEDLQPAESSASLDLAIIPKKGNCTEEIISIEKDSNNTNIPSSPTEEVSPTSVVLVKNLPRTFTVTEAIDFFHGYKVKSVNLAHIENGMASVRLETQEEAAAAVKELNDKSVGLNTISLSLK</sequence>
<reference evidence="6" key="1">
    <citation type="thesis" date="2020" institute="ProQuest LLC" country="789 East Eisenhower Parkway, Ann Arbor, MI, USA">
        <title>Comparative Genomics and Chromosome Evolution.</title>
        <authorList>
            <person name="Mudd A.B."/>
        </authorList>
    </citation>
    <scope>NUCLEOTIDE SEQUENCE</scope>
    <source>
        <strain evidence="6">Female2</strain>
        <tissue evidence="6">Blood</tissue>
    </source>
</reference>
<protein>
    <recommendedName>
        <fullName evidence="5">RRM domain-containing protein</fullName>
    </recommendedName>
</protein>
<feature type="domain" description="RRM" evidence="5">
    <location>
        <begin position="115"/>
        <end position="190"/>
    </location>
</feature>
<evidence type="ECO:0000313" key="7">
    <source>
        <dbReference type="Proteomes" id="UP000812440"/>
    </source>
</evidence>
<dbReference type="GO" id="GO:0003723">
    <property type="term" value="F:RNA binding"/>
    <property type="evidence" value="ECO:0007669"/>
    <property type="project" value="UniProtKB-UniRule"/>
</dbReference>
<evidence type="ECO:0000256" key="2">
    <source>
        <dbReference type="ARBA" id="ARBA00022884"/>
    </source>
</evidence>
<dbReference type="OrthoDB" id="2588702at2759"/>
<organism evidence="6 7">
    <name type="scientific">Hymenochirus boettgeri</name>
    <name type="common">Congo dwarf clawed frog</name>
    <dbReference type="NCBI Taxonomy" id="247094"/>
    <lineage>
        <taxon>Eukaryota</taxon>
        <taxon>Metazoa</taxon>
        <taxon>Chordata</taxon>
        <taxon>Craniata</taxon>
        <taxon>Vertebrata</taxon>
        <taxon>Euteleostomi</taxon>
        <taxon>Amphibia</taxon>
        <taxon>Batrachia</taxon>
        <taxon>Anura</taxon>
        <taxon>Pipoidea</taxon>
        <taxon>Pipidae</taxon>
        <taxon>Pipinae</taxon>
        <taxon>Hymenochirus</taxon>
    </lineage>
</organism>
<keyword evidence="1" id="KW-0677">Repeat</keyword>
<dbReference type="SUPFAM" id="SSF54928">
    <property type="entry name" value="RNA-binding domain, RBD"/>
    <property type="match status" value="4"/>
</dbReference>
<feature type="domain" description="RRM" evidence="5">
    <location>
        <begin position="3"/>
        <end position="76"/>
    </location>
</feature>
<evidence type="ECO:0000313" key="6">
    <source>
        <dbReference type="EMBL" id="KAG8441830.1"/>
    </source>
</evidence>
<dbReference type="InterPro" id="IPR050666">
    <property type="entry name" value="ESRP"/>
</dbReference>
<feature type="region of interest" description="Disordered" evidence="4">
    <location>
        <begin position="323"/>
        <end position="348"/>
    </location>
</feature>
<feature type="compositionally biased region" description="Basic and acidic residues" evidence="4">
    <location>
        <begin position="332"/>
        <end position="348"/>
    </location>
</feature>
<dbReference type="InterPro" id="IPR035979">
    <property type="entry name" value="RBD_domain_sf"/>
</dbReference>
<evidence type="ECO:0000256" key="3">
    <source>
        <dbReference type="PROSITE-ProRule" id="PRU00176"/>
    </source>
</evidence>
<evidence type="ECO:0000256" key="1">
    <source>
        <dbReference type="ARBA" id="ARBA00022737"/>
    </source>
</evidence>
<gene>
    <name evidence="6" type="ORF">GDO86_010855</name>
</gene>
<dbReference type="PANTHER" id="PTHR13976">
    <property type="entry name" value="HETEROGENEOUS NUCLEAR RIBONUCLEOPROTEIN-RELATED"/>
    <property type="match status" value="1"/>
</dbReference>
<dbReference type="Proteomes" id="UP000812440">
    <property type="component" value="Chromosome 6"/>
</dbReference>
<dbReference type="Pfam" id="PF00076">
    <property type="entry name" value="RRM_1"/>
    <property type="match status" value="1"/>
</dbReference>
<keyword evidence="2 3" id="KW-0694">RNA-binding</keyword>
<feature type="compositionally biased region" description="Polar residues" evidence="4">
    <location>
        <begin position="394"/>
        <end position="406"/>
    </location>
</feature>
<dbReference type="InterPro" id="IPR012677">
    <property type="entry name" value="Nucleotide-bd_a/b_plait_sf"/>
</dbReference>